<dbReference type="InterPro" id="IPR003395">
    <property type="entry name" value="RecF/RecN/SMC_N"/>
</dbReference>
<evidence type="ECO:0000256" key="8">
    <source>
        <dbReference type="ARBA" id="ARBA00033408"/>
    </source>
</evidence>
<evidence type="ECO:0000259" key="11">
    <source>
        <dbReference type="Pfam" id="PF02463"/>
    </source>
</evidence>
<keyword evidence="7 9" id="KW-0234">DNA repair</keyword>
<keyword evidence="6" id="KW-0067">ATP-binding</keyword>
<dbReference type="GO" id="GO:0005524">
    <property type="term" value="F:ATP binding"/>
    <property type="evidence" value="ECO:0007669"/>
    <property type="project" value="UniProtKB-KW"/>
</dbReference>
<gene>
    <name evidence="12" type="ORF">DES51_1137</name>
</gene>
<comment type="caution">
    <text evidence="12">The sequence shown here is derived from an EMBL/GenBank/DDBJ whole genome shotgun (WGS) entry which is preliminary data.</text>
</comment>
<sequence length="550" mass="62390">MLKEIYVKDFILIDTAALQFTNSMSAFTGETGAGKSLLIDAIALLKGGRCNASMVKKGAEKALVEAVFELAADHHSLSLLNEYGFESDDNTFIVTREINSEGKSTARINHRTVPVSMLKEIMENIIDIHSQHDTQYLLNSKYHTTLLDQYLNDFEALQQVQTAYREYADLKHDYEMAMNQTYNEDDLEFLLYQVREIDEAAISADEEEQLIDEQKKMMAFEKLSQRLANAIDALDGSNRASESLYEAVHELSYLEEFNDIKGQHEVLNDLYYSLNDALDSLKQIYNQLEYDEERNNEIQERLFVINNLKRKYGSTIALILEKRDELNRKIEMITHRQEFIEQQEALLKQALDRYSAVALAYSKKRQKAAKTLEKEICKECVDLYLEHARFSVSFKEQAPSINGIDKIEFMISMNPGEDMKPLASVASGGELSRLMLGMKIIFTRLQGIETVIFDEIDTGVSGKVAFAIGRKMAELAKHTQVFCVTHLASVAACAATQYLVEKNQQKAFTKTSIHALDDEERIRVLAMIASNSDSEPALSAARELLHKAQS</sequence>
<dbReference type="Pfam" id="PF02463">
    <property type="entry name" value="SMC_N"/>
    <property type="match status" value="1"/>
</dbReference>
<dbReference type="AlphaFoldDB" id="A0A318KUA9"/>
<protein>
    <recommendedName>
        <fullName evidence="3 9">DNA repair protein RecN</fullName>
    </recommendedName>
    <alternativeName>
        <fullName evidence="8 9">Recombination protein N</fullName>
    </alternativeName>
</protein>
<dbReference type="EMBL" id="QJKH01000013">
    <property type="protein sequence ID" value="PXX76813.1"/>
    <property type="molecule type" value="Genomic_DNA"/>
</dbReference>
<proteinExistence type="inferred from homology"/>
<dbReference type="GO" id="GO:0006310">
    <property type="term" value="P:DNA recombination"/>
    <property type="evidence" value="ECO:0007669"/>
    <property type="project" value="InterPro"/>
</dbReference>
<accession>A0A318KUA9</accession>
<comment type="function">
    <text evidence="1 9">May be involved in recombinational repair of damaged DNA.</text>
</comment>
<evidence type="ECO:0000256" key="9">
    <source>
        <dbReference type="PIRNR" id="PIRNR003128"/>
    </source>
</evidence>
<evidence type="ECO:0000256" key="10">
    <source>
        <dbReference type="SAM" id="Coils"/>
    </source>
</evidence>
<evidence type="ECO:0000256" key="5">
    <source>
        <dbReference type="ARBA" id="ARBA00022763"/>
    </source>
</evidence>
<dbReference type="Proteomes" id="UP000247612">
    <property type="component" value="Unassembled WGS sequence"/>
</dbReference>
<name>A0A318KUA9_9FIRM</name>
<dbReference type="NCBIfam" id="TIGR00634">
    <property type="entry name" value="recN"/>
    <property type="match status" value="1"/>
</dbReference>
<keyword evidence="5 9" id="KW-0227">DNA damage</keyword>
<dbReference type="OrthoDB" id="9806954at2"/>
<comment type="similarity">
    <text evidence="2 9">Belongs to the RecN family.</text>
</comment>
<feature type="coiled-coil region" evidence="10">
    <location>
        <begin position="281"/>
        <end position="343"/>
    </location>
</feature>
<evidence type="ECO:0000256" key="7">
    <source>
        <dbReference type="ARBA" id="ARBA00023204"/>
    </source>
</evidence>
<dbReference type="GO" id="GO:0009432">
    <property type="term" value="P:SOS response"/>
    <property type="evidence" value="ECO:0007669"/>
    <property type="project" value="TreeGrafter"/>
</dbReference>
<keyword evidence="10" id="KW-0175">Coiled coil</keyword>
<dbReference type="PANTHER" id="PTHR11059">
    <property type="entry name" value="DNA REPAIR PROTEIN RECN"/>
    <property type="match status" value="1"/>
</dbReference>
<dbReference type="Gene3D" id="3.40.50.300">
    <property type="entry name" value="P-loop containing nucleotide triphosphate hydrolases"/>
    <property type="match status" value="2"/>
</dbReference>
<dbReference type="GO" id="GO:0006281">
    <property type="term" value="P:DNA repair"/>
    <property type="evidence" value="ECO:0007669"/>
    <property type="project" value="UniProtKB-KW"/>
</dbReference>
<dbReference type="PIRSF" id="PIRSF003128">
    <property type="entry name" value="RecN"/>
    <property type="match status" value="1"/>
</dbReference>
<dbReference type="STRING" id="1034346.GCA_000313565_03318"/>
<reference evidence="12 13" key="1">
    <citation type="submission" date="2018-05" db="EMBL/GenBank/DDBJ databases">
        <title>Genomic Encyclopedia of Type Strains, Phase IV (KMG-IV): sequencing the most valuable type-strain genomes for metagenomic binning, comparative biology and taxonomic classification.</title>
        <authorList>
            <person name="Goeker M."/>
        </authorList>
    </citation>
    <scope>NUCLEOTIDE SEQUENCE [LARGE SCALE GENOMIC DNA]</scope>
    <source>
        <strain evidence="12 13">JC118</strain>
    </source>
</reference>
<evidence type="ECO:0000256" key="4">
    <source>
        <dbReference type="ARBA" id="ARBA00022741"/>
    </source>
</evidence>
<dbReference type="PANTHER" id="PTHR11059:SF0">
    <property type="entry name" value="DNA REPAIR PROTEIN RECN"/>
    <property type="match status" value="1"/>
</dbReference>
<dbReference type="GO" id="GO:0043590">
    <property type="term" value="C:bacterial nucleoid"/>
    <property type="evidence" value="ECO:0007669"/>
    <property type="project" value="TreeGrafter"/>
</dbReference>
<dbReference type="SUPFAM" id="SSF52540">
    <property type="entry name" value="P-loop containing nucleoside triphosphate hydrolases"/>
    <property type="match status" value="1"/>
</dbReference>
<evidence type="ECO:0000313" key="12">
    <source>
        <dbReference type="EMBL" id="PXX76813.1"/>
    </source>
</evidence>
<dbReference type="RefSeq" id="WP_022939596.1">
    <property type="nucleotide sequence ID" value="NZ_CABKRQ010000011.1"/>
</dbReference>
<evidence type="ECO:0000313" key="13">
    <source>
        <dbReference type="Proteomes" id="UP000247612"/>
    </source>
</evidence>
<feature type="domain" description="RecF/RecN/SMC N-terminal" evidence="11">
    <location>
        <begin position="1"/>
        <end position="506"/>
    </location>
</feature>
<keyword evidence="4" id="KW-0547">Nucleotide-binding</keyword>
<evidence type="ECO:0000256" key="3">
    <source>
        <dbReference type="ARBA" id="ARBA00021315"/>
    </source>
</evidence>
<dbReference type="CDD" id="cd03241">
    <property type="entry name" value="ABC_RecN"/>
    <property type="match status" value="2"/>
</dbReference>
<keyword evidence="13" id="KW-1185">Reference proteome</keyword>
<organism evidence="12 13">
    <name type="scientific">Dielma fastidiosa</name>
    <dbReference type="NCBI Taxonomy" id="1034346"/>
    <lineage>
        <taxon>Bacteria</taxon>
        <taxon>Bacillati</taxon>
        <taxon>Bacillota</taxon>
        <taxon>Erysipelotrichia</taxon>
        <taxon>Erysipelotrichales</taxon>
        <taxon>Erysipelotrichaceae</taxon>
        <taxon>Dielma</taxon>
    </lineage>
</organism>
<dbReference type="InterPro" id="IPR027417">
    <property type="entry name" value="P-loop_NTPase"/>
</dbReference>
<evidence type="ECO:0000256" key="6">
    <source>
        <dbReference type="ARBA" id="ARBA00022840"/>
    </source>
</evidence>
<dbReference type="InterPro" id="IPR004604">
    <property type="entry name" value="DNA_recomb/repair_RecN"/>
</dbReference>
<evidence type="ECO:0000256" key="1">
    <source>
        <dbReference type="ARBA" id="ARBA00003618"/>
    </source>
</evidence>
<evidence type="ECO:0000256" key="2">
    <source>
        <dbReference type="ARBA" id="ARBA00009441"/>
    </source>
</evidence>